<dbReference type="SMART" id="SM00646">
    <property type="entry name" value="Ami_3"/>
    <property type="match status" value="1"/>
</dbReference>
<dbReference type="InterPro" id="IPR018392">
    <property type="entry name" value="LysM"/>
</dbReference>
<reference evidence="9 10" key="1">
    <citation type="submission" date="2016-10" db="EMBL/GenBank/DDBJ databases">
        <authorList>
            <person name="Varghese N."/>
            <person name="Submissions S."/>
        </authorList>
    </citation>
    <scope>NUCLEOTIDE SEQUENCE [LARGE SCALE GENOMIC DNA]</scope>
    <source>
        <strain evidence="9 10">DSM 1361</strain>
    </source>
</reference>
<dbReference type="PANTHER" id="PTHR30404">
    <property type="entry name" value="N-ACETYLMURAMOYL-L-ALANINE AMIDASE"/>
    <property type="match status" value="1"/>
</dbReference>
<evidence type="ECO:0000256" key="6">
    <source>
        <dbReference type="SAM" id="MobiDB-lite"/>
    </source>
</evidence>
<sequence length="561" mass="60682">MMCGYFKFFSGGKFFAAAVLCVLLGMTATFAEANDITGIKASQTKDSTRIIIETEDAPKYSYSVSQDGTEYTVRIMNIGNPKKKYGMATITSGSILKSVKRGSGKQEVFYVFGLKKPVTPTFNSYRNSSGSGAKLVMEFPHNQTEADRKKLLPVKPAGATAVTRTDSNKSEGQNRKTNPQTVNRPKSENLNSLVATAPNAGKSAQKSDMEVLEDALFDTLNEASDNDDPSESVEKRLSSPEPPKPVHNARKNKNTCVVVIDPGHGGKDPGAIGKNGTYEKNVTLGISKYLLEYINGDKTLTGYLTRSNDKFIALGDRSKIARTRRADMLISIHADSAANSEANGASVLVLSKDRADRENDKITARDQTKLIGGAGDAINHMCGENKYLKDCSFVVDLASSSSMNYGFELANKLLGRLKMITRLHKKTPISRSLAVLKAPDIPSLLIETGYLSNNDEERLLATDKYRRRIAYGIYLGIKDFVEANPSVCVNTASSVSSSAPSKTSGSAGRTSGSKASVVHVVKKGENLTVIAKKYGVSVASLKKLNNLRTGQVNVGQRLRIK</sequence>
<feature type="region of interest" description="Disordered" evidence="6">
    <location>
        <begin position="144"/>
        <end position="189"/>
    </location>
</feature>
<evidence type="ECO:0000256" key="2">
    <source>
        <dbReference type="ARBA" id="ARBA00010860"/>
    </source>
</evidence>
<dbReference type="CDD" id="cd00118">
    <property type="entry name" value="LysM"/>
    <property type="match status" value="1"/>
</dbReference>
<comment type="similarity">
    <text evidence="2">Belongs to the N-acetylmuramoyl-L-alanine amidase 3 family.</text>
</comment>
<keyword evidence="5" id="KW-0961">Cell wall biogenesis/degradation</keyword>
<keyword evidence="7" id="KW-0732">Signal</keyword>
<feature type="compositionally biased region" description="Polar residues" evidence="6">
    <location>
        <begin position="175"/>
        <end position="189"/>
    </location>
</feature>
<dbReference type="CDD" id="cd02696">
    <property type="entry name" value="MurNAc-LAA"/>
    <property type="match status" value="1"/>
</dbReference>
<keyword evidence="10" id="KW-1185">Reference proteome</keyword>
<evidence type="ECO:0000256" key="4">
    <source>
        <dbReference type="ARBA" id="ARBA00022801"/>
    </source>
</evidence>
<dbReference type="Pfam" id="PF01520">
    <property type="entry name" value="Amidase_3"/>
    <property type="match status" value="1"/>
</dbReference>
<dbReference type="SMART" id="SM00257">
    <property type="entry name" value="LysM"/>
    <property type="match status" value="1"/>
</dbReference>
<feature type="region of interest" description="Disordered" evidence="6">
    <location>
        <begin position="492"/>
        <end position="515"/>
    </location>
</feature>
<evidence type="ECO:0000256" key="5">
    <source>
        <dbReference type="ARBA" id="ARBA00023316"/>
    </source>
</evidence>
<dbReference type="Gene3D" id="2.60.40.3500">
    <property type="match status" value="1"/>
</dbReference>
<proteinExistence type="inferred from homology"/>
<dbReference type="SUPFAM" id="SSF54106">
    <property type="entry name" value="LysM domain"/>
    <property type="match status" value="1"/>
</dbReference>
<evidence type="ECO:0000313" key="10">
    <source>
        <dbReference type="Proteomes" id="UP000243745"/>
    </source>
</evidence>
<organism evidence="9 10">
    <name type="scientific">Ruminobacter amylophilus</name>
    <dbReference type="NCBI Taxonomy" id="867"/>
    <lineage>
        <taxon>Bacteria</taxon>
        <taxon>Pseudomonadati</taxon>
        <taxon>Pseudomonadota</taxon>
        <taxon>Gammaproteobacteria</taxon>
        <taxon>Aeromonadales</taxon>
        <taxon>Succinivibrionaceae</taxon>
        <taxon>Ruminobacter</taxon>
    </lineage>
</organism>
<dbReference type="GO" id="GO:0009253">
    <property type="term" value="P:peptidoglycan catabolic process"/>
    <property type="evidence" value="ECO:0007669"/>
    <property type="project" value="InterPro"/>
</dbReference>
<evidence type="ECO:0000259" key="8">
    <source>
        <dbReference type="PROSITE" id="PS51782"/>
    </source>
</evidence>
<accession>A0A662ZJ40</accession>
<dbReference type="OrthoDB" id="9806267at2"/>
<dbReference type="InterPro" id="IPR050695">
    <property type="entry name" value="N-acetylmuramoyl_amidase_3"/>
</dbReference>
<protein>
    <recommendedName>
        <fullName evidence="3">N-acetylmuramoyl-L-alanine amidase</fullName>
        <ecNumber evidence="3">3.5.1.28</ecNumber>
    </recommendedName>
</protein>
<dbReference type="PANTHER" id="PTHR30404:SF6">
    <property type="entry name" value="N-ACETYLMURAMOYL-L-ALANINE AMIDASE AMIB"/>
    <property type="match status" value="1"/>
</dbReference>
<dbReference type="PROSITE" id="PS51782">
    <property type="entry name" value="LYSM"/>
    <property type="match status" value="1"/>
</dbReference>
<dbReference type="GO" id="GO:0071555">
    <property type="term" value="P:cell wall organization"/>
    <property type="evidence" value="ECO:0007669"/>
    <property type="project" value="UniProtKB-KW"/>
</dbReference>
<dbReference type="InterPro" id="IPR036779">
    <property type="entry name" value="LysM_dom_sf"/>
</dbReference>
<dbReference type="Pfam" id="PF01476">
    <property type="entry name" value="LysM"/>
    <property type="match status" value="1"/>
</dbReference>
<dbReference type="EMBL" id="FOXF01000040">
    <property type="protein sequence ID" value="SFP58709.1"/>
    <property type="molecule type" value="Genomic_DNA"/>
</dbReference>
<evidence type="ECO:0000256" key="7">
    <source>
        <dbReference type="SAM" id="SignalP"/>
    </source>
</evidence>
<evidence type="ECO:0000313" key="9">
    <source>
        <dbReference type="EMBL" id="SFP58709.1"/>
    </source>
</evidence>
<feature type="signal peptide" evidence="7">
    <location>
        <begin position="1"/>
        <end position="31"/>
    </location>
</feature>
<gene>
    <name evidence="9" type="ORF">SAMN02910344_01795</name>
</gene>
<dbReference type="GO" id="GO:0008745">
    <property type="term" value="F:N-acetylmuramoyl-L-alanine amidase activity"/>
    <property type="evidence" value="ECO:0007669"/>
    <property type="project" value="UniProtKB-EC"/>
</dbReference>
<feature type="region of interest" description="Disordered" evidence="6">
    <location>
        <begin position="221"/>
        <end position="253"/>
    </location>
</feature>
<comment type="catalytic activity">
    <reaction evidence="1">
        <text>Hydrolyzes the link between N-acetylmuramoyl residues and L-amino acid residues in certain cell-wall glycopeptides.</text>
        <dbReference type="EC" id="3.5.1.28"/>
    </reaction>
</comment>
<dbReference type="Proteomes" id="UP000243745">
    <property type="component" value="Unassembled WGS sequence"/>
</dbReference>
<dbReference type="Gene3D" id="3.40.630.40">
    <property type="entry name" value="Zn-dependent exopeptidases"/>
    <property type="match status" value="1"/>
</dbReference>
<dbReference type="EC" id="3.5.1.28" evidence="3"/>
<dbReference type="GO" id="GO:0030288">
    <property type="term" value="C:outer membrane-bounded periplasmic space"/>
    <property type="evidence" value="ECO:0007669"/>
    <property type="project" value="TreeGrafter"/>
</dbReference>
<dbReference type="InterPro" id="IPR002508">
    <property type="entry name" value="MurNAc-LAA_cat"/>
</dbReference>
<feature type="chain" id="PRO_5024972291" description="N-acetylmuramoyl-L-alanine amidase" evidence="7">
    <location>
        <begin position="32"/>
        <end position="561"/>
    </location>
</feature>
<dbReference type="SUPFAM" id="SSF53187">
    <property type="entry name" value="Zn-dependent exopeptidases"/>
    <property type="match status" value="1"/>
</dbReference>
<dbReference type="AlphaFoldDB" id="A0A662ZJ40"/>
<keyword evidence="4" id="KW-0378">Hydrolase</keyword>
<name>A0A662ZJ40_9GAMM</name>
<feature type="domain" description="LysM" evidence="8">
    <location>
        <begin position="517"/>
        <end position="560"/>
    </location>
</feature>
<dbReference type="Gene3D" id="3.10.350.10">
    <property type="entry name" value="LysM domain"/>
    <property type="match status" value="1"/>
</dbReference>
<evidence type="ECO:0000256" key="3">
    <source>
        <dbReference type="ARBA" id="ARBA00011901"/>
    </source>
</evidence>
<feature type="compositionally biased region" description="Low complexity" evidence="6">
    <location>
        <begin position="492"/>
        <end position="507"/>
    </location>
</feature>
<evidence type="ECO:0000256" key="1">
    <source>
        <dbReference type="ARBA" id="ARBA00001561"/>
    </source>
</evidence>